<dbReference type="InterPro" id="IPR013149">
    <property type="entry name" value="ADH-like_C"/>
</dbReference>
<keyword evidence="2" id="KW-0560">Oxidoreductase</keyword>
<dbReference type="OrthoDB" id="9805883at2"/>
<dbReference type="Gene3D" id="3.40.50.720">
    <property type="entry name" value="NAD(P)-binding Rossmann-like Domain"/>
    <property type="match status" value="1"/>
</dbReference>
<dbReference type="InterPro" id="IPR013154">
    <property type="entry name" value="ADH-like_N"/>
</dbReference>
<dbReference type="SMART" id="SM00829">
    <property type="entry name" value="PKS_ER"/>
    <property type="match status" value="1"/>
</dbReference>
<comment type="caution">
    <text evidence="4">The sequence shown here is derived from an EMBL/GenBank/DDBJ whole genome shotgun (WGS) entry which is preliminary data.</text>
</comment>
<dbReference type="CDD" id="cd05286">
    <property type="entry name" value="QOR2"/>
    <property type="match status" value="1"/>
</dbReference>
<sequence length="328" mass="34922">MPPIKAIRTTRPGGAEVLEPVFQELDAPRSGEVLLRQTAIGVNLIDVYHRTAISGQYAIDHPAILGVEAAGVVEEVGPGVSGFHTGDRVAYWMVRGAYAQKRLIDASRLVKLPDFVSDEIAAACLVKGTTAQYLLHRIYAVKQGDVVLVHSAAGGVGQLLCQWAKYLGAMVIGTVGSIEKMPIAKAMGCDHVILYRDTDFAGHVRQLTAGRGVDVVYDSIGKDTFAGSLDALRPLGTMVSFGQASGPVDAIDISVLAQKGSIFLAKPTLATFIQERSDIESLAEGLFEVLASGAVKVDIKHRVPLEDVALMHEALESRNTTGSIILIP</sequence>
<dbReference type="GO" id="GO:0005829">
    <property type="term" value="C:cytosol"/>
    <property type="evidence" value="ECO:0007669"/>
    <property type="project" value="TreeGrafter"/>
</dbReference>
<reference evidence="4 5" key="1">
    <citation type="submission" date="2017-10" db="EMBL/GenBank/DDBJ databases">
        <title>Two draft genome sequences of Pusillimonas sp. strains isolated from a nitrate- and radionuclide-contaminated groundwater in Russia.</title>
        <authorList>
            <person name="Grouzdev D.S."/>
            <person name="Tourova T.P."/>
            <person name="Goeva M.A."/>
            <person name="Babich T.L."/>
            <person name="Sokolova D.S."/>
            <person name="Abdullin R."/>
            <person name="Poltaraus A.B."/>
            <person name="Toshchakov S.V."/>
            <person name="Nazina T.N."/>
        </authorList>
    </citation>
    <scope>NUCLEOTIDE SEQUENCE [LARGE SCALE GENOMIC DNA]</scope>
    <source>
        <strain evidence="4 5">JR1/69-3-13</strain>
    </source>
</reference>
<dbReference type="SUPFAM" id="SSF50129">
    <property type="entry name" value="GroES-like"/>
    <property type="match status" value="1"/>
</dbReference>
<evidence type="ECO:0000259" key="3">
    <source>
        <dbReference type="SMART" id="SM00829"/>
    </source>
</evidence>
<dbReference type="SUPFAM" id="SSF51735">
    <property type="entry name" value="NAD(P)-binding Rossmann-fold domains"/>
    <property type="match status" value="1"/>
</dbReference>
<dbReference type="InterPro" id="IPR020843">
    <property type="entry name" value="ER"/>
</dbReference>
<dbReference type="GO" id="GO:0035925">
    <property type="term" value="F:mRNA 3'-UTR AU-rich region binding"/>
    <property type="evidence" value="ECO:0007669"/>
    <property type="project" value="TreeGrafter"/>
</dbReference>
<dbReference type="AlphaFoldDB" id="A0A2N4U2I0"/>
<gene>
    <name evidence="4" type="ORF">CR159_14475</name>
</gene>
<dbReference type="Pfam" id="PF00107">
    <property type="entry name" value="ADH_zinc_N"/>
    <property type="match status" value="1"/>
</dbReference>
<dbReference type="InterPro" id="IPR036291">
    <property type="entry name" value="NAD(P)-bd_dom_sf"/>
</dbReference>
<dbReference type="FunFam" id="3.40.50.720:FF:000053">
    <property type="entry name" value="Quinone oxidoreductase 1"/>
    <property type="match status" value="1"/>
</dbReference>
<dbReference type="PROSITE" id="PS01162">
    <property type="entry name" value="QOR_ZETA_CRYSTAL"/>
    <property type="match status" value="1"/>
</dbReference>
<protein>
    <submittedName>
        <fullName evidence="4">Quinone oxidoreductase</fullName>
    </submittedName>
</protein>
<dbReference type="PANTHER" id="PTHR48106:SF13">
    <property type="entry name" value="QUINONE OXIDOREDUCTASE-RELATED"/>
    <property type="match status" value="1"/>
</dbReference>
<keyword evidence="5" id="KW-1185">Reference proteome</keyword>
<dbReference type="Pfam" id="PF08240">
    <property type="entry name" value="ADH_N"/>
    <property type="match status" value="1"/>
</dbReference>
<keyword evidence="1" id="KW-0521">NADP</keyword>
<accession>A0A2N4U2I0</accession>
<proteinExistence type="predicted"/>
<evidence type="ECO:0000256" key="1">
    <source>
        <dbReference type="ARBA" id="ARBA00022857"/>
    </source>
</evidence>
<organism evidence="4 5">
    <name type="scientific">Pollutimonas subterranea</name>
    <dbReference type="NCBI Taxonomy" id="2045210"/>
    <lineage>
        <taxon>Bacteria</taxon>
        <taxon>Pseudomonadati</taxon>
        <taxon>Pseudomonadota</taxon>
        <taxon>Betaproteobacteria</taxon>
        <taxon>Burkholderiales</taxon>
        <taxon>Alcaligenaceae</taxon>
        <taxon>Pollutimonas</taxon>
    </lineage>
</organism>
<evidence type="ECO:0000313" key="4">
    <source>
        <dbReference type="EMBL" id="PLC49217.1"/>
    </source>
</evidence>
<dbReference type="Gene3D" id="3.90.180.10">
    <property type="entry name" value="Medium-chain alcohol dehydrogenases, catalytic domain"/>
    <property type="match status" value="1"/>
</dbReference>
<dbReference type="GO" id="GO:0008270">
    <property type="term" value="F:zinc ion binding"/>
    <property type="evidence" value="ECO:0007669"/>
    <property type="project" value="InterPro"/>
</dbReference>
<dbReference type="GO" id="GO:0070402">
    <property type="term" value="F:NADPH binding"/>
    <property type="evidence" value="ECO:0007669"/>
    <property type="project" value="TreeGrafter"/>
</dbReference>
<evidence type="ECO:0000256" key="2">
    <source>
        <dbReference type="ARBA" id="ARBA00023002"/>
    </source>
</evidence>
<dbReference type="InterPro" id="IPR011032">
    <property type="entry name" value="GroES-like_sf"/>
</dbReference>
<dbReference type="InterPro" id="IPR002364">
    <property type="entry name" value="Quin_OxRdtase/zeta-crystal_CS"/>
</dbReference>
<name>A0A2N4U2I0_9BURK</name>
<dbReference type="InterPro" id="IPR047618">
    <property type="entry name" value="QOR-like"/>
</dbReference>
<dbReference type="PANTHER" id="PTHR48106">
    <property type="entry name" value="QUINONE OXIDOREDUCTASE PIG3-RELATED"/>
    <property type="match status" value="1"/>
</dbReference>
<evidence type="ECO:0000313" key="5">
    <source>
        <dbReference type="Proteomes" id="UP000234190"/>
    </source>
</evidence>
<dbReference type="Proteomes" id="UP000234190">
    <property type="component" value="Unassembled WGS sequence"/>
</dbReference>
<dbReference type="GO" id="GO:0003960">
    <property type="term" value="F:quinone reductase (NADPH) activity"/>
    <property type="evidence" value="ECO:0007669"/>
    <property type="project" value="InterPro"/>
</dbReference>
<dbReference type="EMBL" id="PDNW01000012">
    <property type="protein sequence ID" value="PLC49217.1"/>
    <property type="molecule type" value="Genomic_DNA"/>
</dbReference>
<feature type="domain" description="Enoyl reductase (ER)" evidence="3">
    <location>
        <begin position="13"/>
        <end position="326"/>
    </location>
</feature>